<feature type="transmembrane region" description="Helical" evidence="6">
    <location>
        <begin position="546"/>
        <end position="571"/>
    </location>
</feature>
<evidence type="ECO:0000256" key="3">
    <source>
        <dbReference type="ARBA" id="ARBA00022989"/>
    </source>
</evidence>
<dbReference type="SUPFAM" id="SSF103473">
    <property type="entry name" value="MFS general substrate transporter"/>
    <property type="match status" value="1"/>
</dbReference>
<evidence type="ECO:0000256" key="4">
    <source>
        <dbReference type="ARBA" id="ARBA00023136"/>
    </source>
</evidence>
<keyword evidence="4 6" id="KW-0472">Membrane</keyword>
<dbReference type="GO" id="GO:0022857">
    <property type="term" value="F:transmembrane transporter activity"/>
    <property type="evidence" value="ECO:0007669"/>
    <property type="project" value="InterPro"/>
</dbReference>
<evidence type="ECO:0000256" key="1">
    <source>
        <dbReference type="ARBA" id="ARBA00004141"/>
    </source>
</evidence>
<comment type="subcellular location">
    <subcellularLocation>
        <location evidence="1">Membrane</location>
        <topology evidence="1">Multi-pass membrane protein</topology>
    </subcellularLocation>
</comment>
<dbReference type="Pfam" id="PF07690">
    <property type="entry name" value="MFS_1"/>
    <property type="match status" value="1"/>
</dbReference>
<organism evidence="7">
    <name type="scientific">Schistocerca gregaria</name>
    <name type="common">Desert locust</name>
    <name type="synonym">Gryllus gregarius</name>
    <dbReference type="NCBI Taxonomy" id="7010"/>
    <lineage>
        <taxon>Eukaryota</taxon>
        <taxon>Metazoa</taxon>
        <taxon>Ecdysozoa</taxon>
        <taxon>Arthropoda</taxon>
        <taxon>Hexapoda</taxon>
        <taxon>Insecta</taxon>
        <taxon>Pterygota</taxon>
        <taxon>Neoptera</taxon>
        <taxon>Polyneoptera</taxon>
        <taxon>Orthoptera</taxon>
        <taxon>Caelifera</taxon>
        <taxon>Acrididea</taxon>
        <taxon>Acridomorpha</taxon>
        <taxon>Acridoidea</taxon>
        <taxon>Acrididae</taxon>
        <taxon>Cyrtacanthacridinae</taxon>
        <taxon>Schistocerca</taxon>
    </lineage>
</organism>
<dbReference type="InterPro" id="IPR036259">
    <property type="entry name" value="MFS_trans_sf"/>
</dbReference>
<dbReference type="GO" id="GO:0016020">
    <property type="term" value="C:membrane"/>
    <property type="evidence" value="ECO:0007669"/>
    <property type="project" value="UniProtKB-SubCell"/>
</dbReference>
<proteinExistence type="evidence at transcript level"/>
<name>A0A8E5NJ71_SCHGR</name>
<keyword evidence="3 6" id="KW-1133">Transmembrane helix</keyword>
<feature type="region of interest" description="Disordered" evidence="5">
    <location>
        <begin position="646"/>
        <end position="665"/>
    </location>
</feature>
<accession>A0A8E5NJ71</accession>
<feature type="region of interest" description="Disordered" evidence="5">
    <location>
        <begin position="1"/>
        <end position="55"/>
    </location>
</feature>
<feature type="transmembrane region" description="Helical" evidence="6">
    <location>
        <begin position="490"/>
        <end position="512"/>
    </location>
</feature>
<dbReference type="InterPro" id="IPR011701">
    <property type="entry name" value="MFS"/>
</dbReference>
<dbReference type="EMBL" id="MW962650">
    <property type="protein sequence ID" value="QVD39416.1"/>
    <property type="molecule type" value="mRNA"/>
</dbReference>
<protein>
    <submittedName>
        <fullName evidence="7">Solute carrier family 22</fullName>
    </submittedName>
</protein>
<sequence length="665" mass="74243">MYTLLTREQREVEENNNDSKDKDTNDEDVDGYDSNNSNEYRHEGGNNEDEDNQDPLLDVRMGREHKKRQPWHMFLLLALVKIPSAWQMASILVIGPDKLPGTYWCSSGQLSPEDILKDPCSTYLISDMLPISTVNFTENVDDSPCGYTEFPVDHYHTISQDPMNSSLGGVHNLTNIRQTTPSYFSTNEDTVFYDKPGVPSDNYNITDQGTRRQPCKSSVDSNATLMSSFEARDGKLTAACEHFEFSDGFYSIIDQWQLVCKRKMLVPTSQSFYLQGVLFGGILFKYLSQVWSPRLILIGGMIVQIISGVGVAVSPYFTLHCALRFVTALACTQMFTAGYNICTSLMEGKARTVAGCCYEHLWSVGVITLACIASLCSDWRHLQLAISLPTVLILLLFRYIPESPEWKPKKKLRKKKQIPFEDDGLKTDKTTNEIHANLGGRVEKIKAPHQSLHKESTQKFKYIGLHAAWAFTVVTYYGGLLNTKNLGPELFLNIATAGVAEVAGALTALIILLRKSRIWLSLGIVNIAGGLCCFLTWALPEDLQQWYPYLLFLAMMGRIAIACSLTILTVASGNQFTPARKAQGVFTCVTVSRIFLQQAPFVGTLAVYGERVSLSVFGLYTFLAGISALTQTMKTEEIEKVGRGKNSYELGSSTHQMKDDGYRDV</sequence>
<feature type="transmembrane region" description="Helical" evidence="6">
    <location>
        <begin position="460"/>
        <end position="478"/>
    </location>
</feature>
<feature type="transmembrane region" description="Helical" evidence="6">
    <location>
        <begin position="381"/>
        <end position="400"/>
    </location>
</feature>
<feature type="transmembrane region" description="Helical" evidence="6">
    <location>
        <begin position="519"/>
        <end position="540"/>
    </location>
</feature>
<evidence type="ECO:0000256" key="6">
    <source>
        <dbReference type="SAM" id="Phobius"/>
    </source>
</evidence>
<feature type="compositionally biased region" description="Basic and acidic residues" evidence="5">
    <location>
        <begin position="7"/>
        <end position="23"/>
    </location>
</feature>
<dbReference type="AlphaFoldDB" id="A0A8E5NJ71"/>
<feature type="compositionally biased region" description="Basic and acidic residues" evidence="5">
    <location>
        <begin position="656"/>
        <end position="665"/>
    </location>
</feature>
<feature type="transmembrane region" description="Helical" evidence="6">
    <location>
        <begin position="272"/>
        <end position="288"/>
    </location>
</feature>
<dbReference type="CDD" id="cd17317">
    <property type="entry name" value="MFS_SLC22"/>
    <property type="match status" value="1"/>
</dbReference>
<reference evidence="7" key="1">
    <citation type="journal article" date="2021" name="J. Neurophysiol.">
        <title>Gene transcription changes in a locust model of noise-induced deafness.</title>
        <authorList>
            <person name="French A.S."/>
            <person name="Warren B."/>
        </authorList>
    </citation>
    <scope>NUCLEOTIDE SEQUENCE</scope>
</reference>
<dbReference type="OrthoDB" id="3936150at2759"/>
<keyword evidence="2 6" id="KW-0812">Transmembrane</keyword>
<dbReference type="PANTHER" id="PTHR24064">
    <property type="entry name" value="SOLUTE CARRIER FAMILY 22 MEMBER"/>
    <property type="match status" value="1"/>
</dbReference>
<evidence type="ECO:0000256" key="5">
    <source>
        <dbReference type="SAM" id="MobiDB-lite"/>
    </source>
</evidence>
<evidence type="ECO:0000256" key="2">
    <source>
        <dbReference type="ARBA" id="ARBA00022692"/>
    </source>
</evidence>
<feature type="transmembrane region" description="Helical" evidence="6">
    <location>
        <begin position="295"/>
        <end position="317"/>
    </location>
</feature>
<evidence type="ECO:0000313" key="7">
    <source>
        <dbReference type="EMBL" id="QVD39416.1"/>
    </source>
</evidence>
<dbReference type="Gene3D" id="1.20.1250.20">
    <property type="entry name" value="MFS general substrate transporter like domains"/>
    <property type="match status" value="1"/>
</dbReference>